<accession>A0A3P1BM11</accession>
<dbReference type="OrthoDB" id="2617999at2"/>
<gene>
    <name evidence="1" type="ORF">EHT25_16305</name>
</gene>
<protein>
    <submittedName>
        <fullName evidence="1">Uncharacterized protein</fullName>
    </submittedName>
</protein>
<proteinExistence type="predicted"/>
<reference evidence="1 2" key="1">
    <citation type="submission" date="2018-11" db="EMBL/GenBank/DDBJ databases">
        <authorList>
            <person name="Zhou Z."/>
            <person name="Wang G."/>
        </authorList>
    </citation>
    <scope>NUCLEOTIDE SEQUENCE [LARGE SCALE GENOMIC DNA]</scope>
    <source>
        <strain evidence="1 2">KCTC52004</strain>
    </source>
</reference>
<evidence type="ECO:0000313" key="1">
    <source>
        <dbReference type="EMBL" id="RRB02052.1"/>
    </source>
</evidence>
<dbReference type="Pfam" id="PF22014">
    <property type="entry name" value="DUF6932"/>
    <property type="match status" value="1"/>
</dbReference>
<comment type="caution">
    <text evidence="1">The sequence shown here is derived from an EMBL/GenBank/DDBJ whole genome shotgun (WGS) entry which is preliminary data.</text>
</comment>
<keyword evidence="2" id="KW-1185">Reference proteome</keyword>
<name>A0A3P1BM11_9BACT</name>
<dbReference type="EMBL" id="RQJO01000009">
    <property type="protein sequence ID" value="RRB02052.1"/>
    <property type="molecule type" value="Genomic_DNA"/>
</dbReference>
<dbReference type="RefSeq" id="WP_124876216.1">
    <property type="nucleotide sequence ID" value="NZ_RQJO01000009.1"/>
</dbReference>
<dbReference type="InterPro" id="IPR053860">
    <property type="entry name" value="DUF6932"/>
</dbReference>
<dbReference type="Proteomes" id="UP000271925">
    <property type="component" value="Unassembled WGS sequence"/>
</dbReference>
<organism evidence="1 2">
    <name type="scientific">Larkinella rosea</name>
    <dbReference type="NCBI Taxonomy" id="2025312"/>
    <lineage>
        <taxon>Bacteria</taxon>
        <taxon>Pseudomonadati</taxon>
        <taxon>Bacteroidota</taxon>
        <taxon>Cytophagia</taxon>
        <taxon>Cytophagales</taxon>
        <taxon>Spirosomataceae</taxon>
        <taxon>Larkinella</taxon>
    </lineage>
</organism>
<sequence>MVKLDHPPLLGEGFRTIGVWQLDEYFLRPFQDTVVDPARRRYLINNFKLYLRELVKLQIQIEIWIDGSFTTKSPEPDDIDIVVWIDQPDLDTLSGPMLVLFDRMITERELVKVRYNIDVYLGERGNENDEAKFLKLFTGGHLAHYTKGFFKLILTDV</sequence>
<evidence type="ECO:0000313" key="2">
    <source>
        <dbReference type="Proteomes" id="UP000271925"/>
    </source>
</evidence>
<dbReference type="AlphaFoldDB" id="A0A3P1BM11"/>